<accession>A0A098GG89</accession>
<dbReference type="EMBL" id="LN614830">
    <property type="protein sequence ID" value="CEG61499.1"/>
    <property type="molecule type" value="Genomic_DNA"/>
</dbReference>
<protein>
    <submittedName>
        <fullName evidence="1">Uncharacterized protein</fullName>
    </submittedName>
</protein>
<dbReference type="AlphaFoldDB" id="A0A098GG89"/>
<evidence type="ECO:0000313" key="1">
    <source>
        <dbReference type="EMBL" id="CEG61499.1"/>
    </source>
</evidence>
<dbReference type="KEGG" id="tmc:LMI_2227"/>
<sequence>MKSGLGLQTQTRPLPIALLDNTYLAKSLCLNNRVYYVR</sequence>
<name>A0A098GG89_LEGMI</name>
<proteinExistence type="predicted"/>
<dbReference type="HOGENOM" id="CLU_3334097_0_0_6"/>
<organism evidence="1 2">
    <name type="scientific">Legionella micdadei</name>
    <name type="common">Tatlockia micdadei</name>
    <dbReference type="NCBI Taxonomy" id="451"/>
    <lineage>
        <taxon>Bacteria</taxon>
        <taxon>Pseudomonadati</taxon>
        <taxon>Pseudomonadota</taxon>
        <taxon>Gammaproteobacteria</taxon>
        <taxon>Legionellales</taxon>
        <taxon>Legionellaceae</taxon>
        <taxon>Legionella</taxon>
    </lineage>
</organism>
<gene>
    <name evidence="1" type="ORF">LMI_2227</name>
</gene>
<evidence type="ECO:0000313" key="2">
    <source>
        <dbReference type="Proteomes" id="UP000032414"/>
    </source>
</evidence>
<reference evidence="2" key="1">
    <citation type="submission" date="2014-09" db="EMBL/GenBank/DDBJ databases">
        <authorList>
            <person name="Gomez-Valero L."/>
        </authorList>
    </citation>
    <scope>NUCLEOTIDE SEQUENCE [LARGE SCALE GENOMIC DNA]</scope>
    <source>
        <strain evidence="2">ATCC33218</strain>
    </source>
</reference>
<dbReference type="Proteomes" id="UP000032414">
    <property type="component" value="Chromosome I"/>
</dbReference>